<keyword evidence="3" id="KW-1185">Reference proteome</keyword>
<dbReference type="Proteomes" id="UP000755585">
    <property type="component" value="Unassembled WGS sequence"/>
</dbReference>
<dbReference type="SUPFAM" id="SSF47794">
    <property type="entry name" value="Rad51 N-terminal domain-like"/>
    <property type="match status" value="1"/>
</dbReference>
<evidence type="ECO:0000313" key="2">
    <source>
        <dbReference type="EMBL" id="MBP2353306.1"/>
    </source>
</evidence>
<accession>A0ABS4UP02</accession>
<evidence type="ECO:0000256" key="1">
    <source>
        <dbReference type="SAM" id="MobiDB-lite"/>
    </source>
</evidence>
<dbReference type="SUPFAM" id="SSF47789">
    <property type="entry name" value="C-terminal domain of RNA polymerase alpha subunit"/>
    <property type="match status" value="1"/>
</dbReference>
<reference evidence="2 3" key="1">
    <citation type="submission" date="2021-03" db="EMBL/GenBank/DDBJ databases">
        <title>Sequencing the genomes of 1000 actinobacteria strains.</title>
        <authorList>
            <person name="Klenk H.-P."/>
        </authorList>
    </citation>
    <scope>NUCLEOTIDE SEQUENCE [LARGE SCALE GENOMIC DNA]</scope>
    <source>
        <strain evidence="2 3">DSM 18824</strain>
    </source>
</reference>
<feature type="region of interest" description="Disordered" evidence="1">
    <location>
        <begin position="200"/>
        <end position="240"/>
    </location>
</feature>
<sequence length="240" mass="26673">MTAVDDAFHPDHLKDPDDVLLTELDPPLDSRLCRLLSQAGYLTVGDVVAATDAELTSVHGFGRFSVRLLRTELDHRMSWSPVRQLLLDDLRNELTPRLAQLLKREGFQTAEEVAVITNDDLLGIRMLGRPSLHTIRRATLPALAMNYTNPRPARPTTAQAREFVSVLAELALYAEQDQNYDLARRARLLIQSFAPEFPDRATVQRAPSPSLEMRTPTGADTAHGEASGHDHSPREGKAQP</sequence>
<dbReference type="EMBL" id="JAGINT010000002">
    <property type="protein sequence ID" value="MBP2353306.1"/>
    <property type="molecule type" value="Genomic_DNA"/>
</dbReference>
<name>A0ABS4UP02_9ACTN</name>
<gene>
    <name evidence="2" type="ORF">JOF29_004416</name>
</gene>
<dbReference type="Gene3D" id="1.10.150.20">
    <property type="entry name" value="5' to 3' exonuclease, C-terminal subdomain"/>
    <property type="match status" value="2"/>
</dbReference>
<evidence type="ECO:0008006" key="4">
    <source>
        <dbReference type="Google" id="ProtNLM"/>
    </source>
</evidence>
<evidence type="ECO:0000313" key="3">
    <source>
        <dbReference type="Proteomes" id="UP000755585"/>
    </source>
</evidence>
<protein>
    <recommendedName>
        <fullName evidence="4">RNA polymerase alpha subunit C-terminal domain-containing protein</fullName>
    </recommendedName>
</protein>
<feature type="compositionally biased region" description="Basic and acidic residues" evidence="1">
    <location>
        <begin position="222"/>
        <end position="240"/>
    </location>
</feature>
<dbReference type="RefSeq" id="WP_209696287.1">
    <property type="nucleotide sequence ID" value="NZ_BAAAVU010000001.1"/>
</dbReference>
<organism evidence="2 3">
    <name type="scientific">Kribbella aluminosa</name>
    <dbReference type="NCBI Taxonomy" id="416017"/>
    <lineage>
        <taxon>Bacteria</taxon>
        <taxon>Bacillati</taxon>
        <taxon>Actinomycetota</taxon>
        <taxon>Actinomycetes</taxon>
        <taxon>Propionibacteriales</taxon>
        <taxon>Kribbellaceae</taxon>
        <taxon>Kribbella</taxon>
    </lineage>
</organism>
<dbReference type="InterPro" id="IPR010995">
    <property type="entry name" value="DNA_repair_Rad51/TF_NusA_a-hlx"/>
</dbReference>
<comment type="caution">
    <text evidence="2">The sequence shown here is derived from an EMBL/GenBank/DDBJ whole genome shotgun (WGS) entry which is preliminary data.</text>
</comment>
<proteinExistence type="predicted"/>